<dbReference type="EMBL" id="JAPZBU010000011">
    <property type="protein sequence ID" value="KAJ5379524.1"/>
    <property type="molecule type" value="Genomic_DNA"/>
</dbReference>
<gene>
    <name evidence="1" type="ORF">N7509_012643</name>
</gene>
<proteinExistence type="predicted"/>
<dbReference type="RefSeq" id="XP_056483310.1">
    <property type="nucleotide sequence ID" value="XM_056637280.1"/>
</dbReference>
<dbReference type="GeneID" id="81376260"/>
<reference evidence="1" key="1">
    <citation type="submission" date="2022-12" db="EMBL/GenBank/DDBJ databases">
        <authorList>
            <person name="Petersen C."/>
        </authorList>
    </citation>
    <scope>NUCLEOTIDE SEQUENCE</scope>
    <source>
        <strain evidence="1">IBT 29677</strain>
    </source>
</reference>
<keyword evidence="2" id="KW-1185">Reference proteome</keyword>
<name>A0A9W9VG53_9EURO</name>
<reference evidence="1" key="2">
    <citation type="journal article" date="2023" name="IMA Fungus">
        <title>Comparative genomic study of the Penicillium genus elucidates a diverse pangenome and 15 lateral gene transfer events.</title>
        <authorList>
            <person name="Petersen C."/>
            <person name="Sorensen T."/>
            <person name="Nielsen M.R."/>
            <person name="Sondergaard T.E."/>
            <person name="Sorensen J.L."/>
            <person name="Fitzpatrick D.A."/>
            <person name="Frisvad J.C."/>
            <person name="Nielsen K.L."/>
        </authorList>
    </citation>
    <scope>NUCLEOTIDE SEQUENCE</scope>
    <source>
        <strain evidence="1">IBT 29677</strain>
    </source>
</reference>
<comment type="caution">
    <text evidence="1">The sequence shown here is derived from an EMBL/GenBank/DDBJ whole genome shotgun (WGS) entry which is preliminary data.</text>
</comment>
<accession>A0A9W9VG53</accession>
<protein>
    <submittedName>
        <fullName evidence="1">Uncharacterized protein</fullName>
    </submittedName>
</protein>
<evidence type="ECO:0000313" key="1">
    <source>
        <dbReference type="EMBL" id="KAJ5379524.1"/>
    </source>
</evidence>
<organism evidence="1 2">
    <name type="scientific">Penicillium cosmopolitanum</name>
    <dbReference type="NCBI Taxonomy" id="1131564"/>
    <lineage>
        <taxon>Eukaryota</taxon>
        <taxon>Fungi</taxon>
        <taxon>Dikarya</taxon>
        <taxon>Ascomycota</taxon>
        <taxon>Pezizomycotina</taxon>
        <taxon>Eurotiomycetes</taxon>
        <taxon>Eurotiomycetidae</taxon>
        <taxon>Eurotiales</taxon>
        <taxon>Aspergillaceae</taxon>
        <taxon>Penicillium</taxon>
    </lineage>
</organism>
<dbReference type="AlphaFoldDB" id="A0A9W9VG53"/>
<sequence length="141" mass="15878">MNPCDHPQVHPDGWAHRIAQLDWENAREGTYLRSEFLTFLDALPLIREPAFRPRMPVSSSNMAFPFTNASAYLFPLSNLLECRFQERLRRPRPIIAFEATSNSSIVASSRVFRTSSTAPCVMRTVSVDVASGTGFSLYLPV</sequence>
<dbReference type="Proteomes" id="UP001147747">
    <property type="component" value="Unassembled WGS sequence"/>
</dbReference>
<evidence type="ECO:0000313" key="2">
    <source>
        <dbReference type="Proteomes" id="UP001147747"/>
    </source>
</evidence>